<evidence type="ECO:0000313" key="1">
    <source>
        <dbReference type="EMBL" id="CAD6191176.1"/>
    </source>
</evidence>
<dbReference type="OrthoDB" id="5828050at2759"/>
<name>A0A8S1H4G8_9PELO</name>
<dbReference type="AlphaFoldDB" id="A0A8S1H4G8"/>
<gene>
    <name evidence="1" type="ORF">CAUJ_LOCUS7095</name>
</gene>
<dbReference type="Proteomes" id="UP000835052">
    <property type="component" value="Unassembled WGS sequence"/>
</dbReference>
<organism evidence="1 2">
    <name type="scientific">Caenorhabditis auriculariae</name>
    <dbReference type="NCBI Taxonomy" id="2777116"/>
    <lineage>
        <taxon>Eukaryota</taxon>
        <taxon>Metazoa</taxon>
        <taxon>Ecdysozoa</taxon>
        <taxon>Nematoda</taxon>
        <taxon>Chromadorea</taxon>
        <taxon>Rhabditida</taxon>
        <taxon>Rhabditina</taxon>
        <taxon>Rhabditomorpha</taxon>
        <taxon>Rhabditoidea</taxon>
        <taxon>Rhabditidae</taxon>
        <taxon>Peloderinae</taxon>
        <taxon>Caenorhabditis</taxon>
    </lineage>
</organism>
<reference evidence="1" key="1">
    <citation type="submission" date="2020-10" db="EMBL/GenBank/DDBJ databases">
        <authorList>
            <person name="Kikuchi T."/>
        </authorList>
    </citation>
    <scope>NUCLEOTIDE SEQUENCE</scope>
    <source>
        <strain evidence="1">NKZ352</strain>
    </source>
</reference>
<proteinExistence type="predicted"/>
<comment type="caution">
    <text evidence="1">The sequence shown here is derived from an EMBL/GenBank/DDBJ whole genome shotgun (WGS) entry which is preliminary data.</text>
</comment>
<protein>
    <submittedName>
        <fullName evidence="1">Uncharacterized protein</fullName>
    </submittedName>
</protein>
<evidence type="ECO:0000313" key="2">
    <source>
        <dbReference type="Proteomes" id="UP000835052"/>
    </source>
</evidence>
<dbReference type="EMBL" id="CAJGYM010000019">
    <property type="protein sequence ID" value="CAD6191176.1"/>
    <property type="molecule type" value="Genomic_DNA"/>
</dbReference>
<sequence>MSVLKYFKILNFNREDKIKSEHCLIGNRPRAVGLGKPRRLVKHTRLRVFSLECRRKDELTNLRAQSAVITEFPPRRSCQQHSLLVEDKATVLASLREQLPNMSMLHRHETAENEPEDFVVEVSIFAARTDYGPMDGGDSLRSKITRSLGRKFGSSVVLGGSEMTLSPQLGRHIGVVELFLSACDLRPPPLRIKI</sequence>
<accession>A0A8S1H4G8</accession>
<keyword evidence="2" id="KW-1185">Reference proteome</keyword>